<evidence type="ECO:0000256" key="1">
    <source>
        <dbReference type="SAM" id="MobiDB-lite"/>
    </source>
</evidence>
<dbReference type="EMBL" id="RQVQ01000006">
    <property type="protein sequence ID" value="RRJ92296.1"/>
    <property type="molecule type" value="Genomic_DNA"/>
</dbReference>
<feature type="region of interest" description="Disordered" evidence="1">
    <location>
        <begin position="611"/>
        <end position="635"/>
    </location>
</feature>
<reference evidence="3 4" key="1">
    <citation type="submission" date="2018-11" db="EMBL/GenBank/DDBJ databases">
        <title>Flavobacterium sp. nov., YIM 102701-2 draft genome.</title>
        <authorList>
            <person name="Li G."/>
            <person name="Jiang Y."/>
        </authorList>
    </citation>
    <scope>NUCLEOTIDE SEQUENCE [LARGE SCALE GENOMIC DNA]</scope>
    <source>
        <strain evidence="3 4">YIM 102701-2</strain>
    </source>
</reference>
<gene>
    <name evidence="3" type="ORF">EG240_03735</name>
</gene>
<dbReference type="InterPro" id="IPR006531">
    <property type="entry name" value="Gp5/Vgr_OB"/>
</dbReference>
<evidence type="ECO:0000313" key="4">
    <source>
        <dbReference type="Proteomes" id="UP000275719"/>
    </source>
</evidence>
<proteinExistence type="predicted"/>
<sequence length="635" mass="70238">MLQGTQNQKSNADLMNDNEMFGISHLTKLTIVVEGKQIKSYKHFELSQSATGHHEFSLTLDYDSLGEPEDHHLENAQKYLGQRILVTFKYKNIPNGPERHFIGVVTKIGLSREHRNMGDLIFSGYSPTILLDKALHVQSFGGDMAVSLNYVANTVLRQALDEQNYPIFTNSDFGNVGYSCQYNETHYNYLARLAETHGQQFFYDGYTVKFGKLTNPEKAIELYYGKNVDQIEISIKTLHVNPRYFGYNSSDDEPLKTNESDIKHVSSLGKIAYQISQKTFKAPSYQAAPIKARTSVDVQQSQNSTAGSAAVETFVTTGRTSVPFLFPGCVVDMQLLKPGTKQKTYFTRLMITKIEHTVDKLGTYVGRFEAVGNDTGYLPRPEFTEVKAEAQFGTVVSNEDKMGRVKVHFPWQRGSENTDWVRVLTPDAGSSKLVNKNRGFVFIPEVGDQVMVGFIHGHPDRPYVMGGLFHGKIGLGGQQENHLKTIITRSGCTIQIDDTENKGSITIHDPSGNKWYMDGAGNIDVTAPKNISLNAGENVSITAGVNITSSAGVNISESAGVNHTTFAGAMMTQNAVADYSLLAANITEIANGEKSSRAKNLKESAQNKDVIVEGDNNWNTQNEFNNNSGEKSKNQ</sequence>
<dbReference type="SUPFAM" id="SSF69349">
    <property type="entry name" value="Phage fibre proteins"/>
    <property type="match status" value="1"/>
</dbReference>
<accession>A0A3P3WDZ9</accession>
<organism evidence="3 4">
    <name type="scientific">Paenimyroides tangerinum</name>
    <dbReference type="NCBI Taxonomy" id="2488728"/>
    <lineage>
        <taxon>Bacteria</taxon>
        <taxon>Pseudomonadati</taxon>
        <taxon>Bacteroidota</taxon>
        <taxon>Flavobacteriia</taxon>
        <taxon>Flavobacteriales</taxon>
        <taxon>Flavobacteriaceae</taxon>
        <taxon>Paenimyroides</taxon>
    </lineage>
</organism>
<evidence type="ECO:0000313" key="3">
    <source>
        <dbReference type="EMBL" id="RRJ92296.1"/>
    </source>
</evidence>
<dbReference type="Pfam" id="PF04717">
    <property type="entry name" value="Phage_base_V"/>
    <property type="match status" value="1"/>
</dbReference>
<feature type="compositionally biased region" description="Low complexity" evidence="1">
    <location>
        <begin position="616"/>
        <end position="627"/>
    </location>
</feature>
<name>A0A3P3WDZ9_9FLAO</name>
<dbReference type="SUPFAM" id="SSF69279">
    <property type="entry name" value="Phage tail proteins"/>
    <property type="match status" value="1"/>
</dbReference>
<dbReference type="Gene3D" id="2.30.110.50">
    <property type="match status" value="1"/>
</dbReference>
<dbReference type="OrthoDB" id="727155at2"/>
<dbReference type="SUPFAM" id="SSF69255">
    <property type="entry name" value="gp5 N-terminal domain-like"/>
    <property type="match status" value="1"/>
</dbReference>
<dbReference type="RefSeq" id="WP_125017562.1">
    <property type="nucleotide sequence ID" value="NZ_RQVQ01000006.1"/>
</dbReference>
<dbReference type="AlphaFoldDB" id="A0A3P3WDZ9"/>
<dbReference type="Gene3D" id="3.55.50.10">
    <property type="entry name" value="Baseplate protein-like domains"/>
    <property type="match status" value="1"/>
</dbReference>
<comment type="caution">
    <text evidence="3">The sequence shown here is derived from an EMBL/GenBank/DDBJ whole genome shotgun (WGS) entry which is preliminary data.</text>
</comment>
<protein>
    <submittedName>
        <fullName evidence="3">Vgr family protein</fullName>
    </submittedName>
</protein>
<dbReference type="InterPro" id="IPR037026">
    <property type="entry name" value="Vgr_OB-fold_dom_sf"/>
</dbReference>
<dbReference type="Gene3D" id="2.40.50.230">
    <property type="entry name" value="Gp5 N-terminal domain"/>
    <property type="match status" value="1"/>
</dbReference>
<feature type="domain" description="Gp5/Type VI secretion system Vgr protein OB-fold" evidence="2">
    <location>
        <begin position="393"/>
        <end position="469"/>
    </location>
</feature>
<evidence type="ECO:0000259" key="2">
    <source>
        <dbReference type="Pfam" id="PF04717"/>
    </source>
</evidence>
<dbReference type="Proteomes" id="UP000275719">
    <property type="component" value="Unassembled WGS sequence"/>
</dbReference>
<keyword evidence="4" id="KW-1185">Reference proteome</keyword>